<feature type="region of interest" description="Disordered" evidence="1">
    <location>
        <begin position="272"/>
        <end position="295"/>
    </location>
</feature>
<feature type="compositionally biased region" description="Pro residues" evidence="1">
    <location>
        <begin position="8"/>
        <end position="17"/>
    </location>
</feature>
<protein>
    <recommendedName>
        <fullName evidence="4">DUF3558 domain-containing protein</fullName>
    </recommendedName>
</protein>
<gene>
    <name evidence="2" type="ORF">IW256_007374</name>
</gene>
<organism evidence="2 3">
    <name type="scientific">Actinomadura viridis</name>
    <dbReference type="NCBI Taxonomy" id="58110"/>
    <lineage>
        <taxon>Bacteria</taxon>
        <taxon>Bacillati</taxon>
        <taxon>Actinomycetota</taxon>
        <taxon>Actinomycetes</taxon>
        <taxon>Streptosporangiales</taxon>
        <taxon>Thermomonosporaceae</taxon>
        <taxon>Actinomadura</taxon>
    </lineage>
</organism>
<dbReference type="AlphaFoldDB" id="A0A931GRV1"/>
<feature type="region of interest" description="Disordered" evidence="1">
    <location>
        <begin position="1"/>
        <end position="72"/>
    </location>
</feature>
<evidence type="ECO:0000313" key="2">
    <source>
        <dbReference type="EMBL" id="MBG6093261.1"/>
    </source>
</evidence>
<comment type="caution">
    <text evidence="2">The sequence shown here is derived from an EMBL/GenBank/DDBJ whole genome shotgun (WGS) entry which is preliminary data.</text>
</comment>
<feature type="compositionally biased region" description="Polar residues" evidence="1">
    <location>
        <begin position="130"/>
        <end position="145"/>
    </location>
</feature>
<dbReference type="Proteomes" id="UP000614047">
    <property type="component" value="Unassembled WGS sequence"/>
</dbReference>
<sequence>MTDDGPPQENPEPPTRPAAPRFLAPDQRLDGSSRPPDREPADASVADEATAPVEANAADAADAAGGADDARPGERLWRRPVVRWGASASAVVLLGGFAWSVLRAEPSPPAPPRYVSLPEPCSTLSQDTLRSLTPKAQTRKPSLQGGTPGERRAECEWKEPLTTEAGRTLRSHRLVVGARLMLDHEGRTGTARAKEGYENELTAARGGTGRITGGPARFELDSPLPLRGIGDQAFVRPTQTDGAFVRSSKAVVTARVHNVLLTIEYADTVQPLDGDGRSKDAEAAPIAPPTARANAERAARDVTAALAACSACVRR</sequence>
<evidence type="ECO:0000313" key="3">
    <source>
        <dbReference type="Proteomes" id="UP000614047"/>
    </source>
</evidence>
<feature type="region of interest" description="Disordered" evidence="1">
    <location>
        <begin position="130"/>
        <end position="155"/>
    </location>
</feature>
<feature type="compositionally biased region" description="Low complexity" evidence="1">
    <location>
        <begin position="46"/>
        <end position="67"/>
    </location>
</feature>
<reference evidence="2" key="1">
    <citation type="submission" date="2020-11" db="EMBL/GenBank/DDBJ databases">
        <title>Sequencing the genomes of 1000 actinobacteria strains.</title>
        <authorList>
            <person name="Klenk H.-P."/>
        </authorList>
    </citation>
    <scope>NUCLEOTIDE SEQUENCE</scope>
    <source>
        <strain evidence="2">DSM 43175</strain>
    </source>
</reference>
<name>A0A931GRV1_9ACTN</name>
<accession>A0A931GRV1</accession>
<dbReference type="RefSeq" id="WP_197015346.1">
    <property type="nucleotide sequence ID" value="NZ_BAABES010000015.1"/>
</dbReference>
<dbReference type="EMBL" id="JADOUA010000001">
    <property type="protein sequence ID" value="MBG6093261.1"/>
    <property type="molecule type" value="Genomic_DNA"/>
</dbReference>
<keyword evidence="3" id="KW-1185">Reference proteome</keyword>
<feature type="compositionally biased region" description="Basic and acidic residues" evidence="1">
    <location>
        <begin position="27"/>
        <end position="41"/>
    </location>
</feature>
<evidence type="ECO:0008006" key="4">
    <source>
        <dbReference type="Google" id="ProtNLM"/>
    </source>
</evidence>
<evidence type="ECO:0000256" key="1">
    <source>
        <dbReference type="SAM" id="MobiDB-lite"/>
    </source>
</evidence>
<proteinExistence type="predicted"/>